<dbReference type="Gene3D" id="3.40.50.2020">
    <property type="match status" value="1"/>
</dbReference>
<evidence type="ECO:0000313" key="3">
    <source>
        <dbReference type="Proteomes" id="UP000199312"/>
    </source>
</evidence>
<organism evidence="2 3">
    <name type="scientific">Lutibacter maritimus</name>
    <dbReference type="NCBI Taxonomy" id="593133"/>
    <lineage>
        <taxon>Bacteria</taxon>
        <taxon>Pseudomonadati</taxon>
        <taxon>Bacteroidota</taxon>
        <taxon>Flavobacteriia</taxon>
        <taxon>Flavobacteriales</taxon>
        <taxon>Flavobacteriaceae</taxon>
        <taxon>Lutibacter</taxon>
    </lineage>
</organism>
<evidence type="ECO:0000313" key="2">
    <source>
        <dbReference type="EMBL" id="SFS49178.1"/>
    </source>
</evidence>
<dbReference type="CDD" id="cd06223">
    <property type="entry name" value="PRTases_typeI"/>
    <property type="match status" value="1"/>
</dbReference>
<keyword evidence="3" id="KW-1185">Reference proteome</keyword>
<dbReference type="InterPro" id="IPR029057">
    <property type="entry name" value="PRTase-like"/>
</dbReference>
<comment type="similarity">
    <text evidence="1">Belongs to the ComF/GntX family.</text>
</comment>
<dbReference type="Proteomes" id="UP000199312">
    <property type="component" value="Unassembled WGS sequence"/>
</dbReference>
<evidence type="ECO:0000256" key="1">
    <source>
        <dbReference type="ARBA" id="ARBA00008007"/>
    </source>
</evidence>
<dbReference type="InterPro" id="IPR051910">
    <property type="entry name" value="ComF/GntX_DNA_util-trans"/>
</dbReference>
<name>A0A1I6Q9Z2_9FLAO</name>
<reference evidence="3" key="1">
    <citation type="submission" date="2016-10" db="EMBL/GenBank/DDBJ databases">
        <authorList>
            <person name="Varghese N."/>
            <person name="Submissions S."/>
        </authorList>
    </citation>
    <scope>NUCLEOTIDE SEQUENCE [LARGE SCALE GENOMIC DNA]</scope>
    <source>
        <strain evidence="3">DSM 24450</strain>
    </source>
</reference>
<accession>A0A1I6Q9Z2</accession>
<dbReference type="AlphaFoldDB" id="A0A1I6Q9Z2"/>
<dbReference type="RefSeq" id="WP_177219175.1">
    <property type="nucleotide sequence ID" value="NZ_FOZP01000003.1"/>
</dbReference>
<dbReference type="PANTHER" id="PTHR47505">
    <property type="entry name" value="DNA UTILIZATION PROTEIN YHGH"/>
    <property type="match status" value="1"/>
</dbReference>
<dbReference type="STRING" id="593133.SAMN04488006_1662"/>
<dbReference type="InterPro" id="IPR000836">
    <property type="entry name" value="PRTase_dom"/>
</dbReference>
<dbReference type="SUPFAM" id="SSF53271">
    <property type="entry name" value="PRTase-like"/>
    <property type="match status" value="1"/>
</dbReference>
<sequence length="228" mass="26506">MKILKDIINVFYPDVCFCCKNYLTNNEKLLCLFCRNDLPLTNFSFETPNLVEKTFYGRIPIENGTALFYFIKKGKVQQLIHQLKYNGQQQVGSFIGNWLGEEMISSERFHDIDCIIPVPLHHKKLKKRGYNQVTTFGQSLSKILNIPFYENILKKKTAINSQTKLVRFDRWRNVEELFYIENEVSLSNKHILLIDDIITTGATLEASYLALNTFKNIKISIASMAYTK</sequence>
<protein>
    <submittedName>
        <fullName evidence="2">ComF family protein</fullName>
    </submittedName>
</protein>
<proteinExistence type="inferred from homology"/>
<dbReference type="PANTHER" id="PTHR47505:SF1">
    <property type="entry name" value="DNA UTILIZATION PROTEIN YHGH"/>
    <property type="match status" value="1"/>
</dbReference>
<dbReference type="EMBL" id="FOZP01000003">
    <property type="protein sequence ID" value="SFS49178.1"/>
    <property type="molecule type" value="Genomic_DNA"/>
</dbReference>
<gene>
    <name evidence="2" type="ORF">SAMN04488006_1662</name>
</gene>